<dbReference type="CDD" id="cd07377">
    <property type="entry name" value="WHTH_GntR"/>
    <property type="match status" value="1"/>
</dbReference>
<dbReference type="SUPFAM" id="SSF53383">
    <property type="entry name" value="PLP-dependent transferases"/>
    <property type="match status" value="1"/>
</dbReference>
<comment type="similarity">
    <text evidence="1">In the C-terminal section; belongs to the class-I pyridoxal-phosphate-dependent aminotransferase family.</text>
</comment>
<reference evidence="7 8" key="1">
    <citation type="submission" date="2020-03" db="EMBL/GenBank/DDBJ databases">
        <title>Genome Sequence of industrial isolate, B5A.</title>
        <authorList>
            <person name="Sharma S."/>
            <person name="Patil P.B."/>
            <person name="Korpole S."/>
        </authorList>
    </citation>
    <scope>NUCLEOTIDE SEQUENCE [LARGE SCALE GENOMIC DNA]</scope>
    <source>
        <strain evidence="7 8">PI-S10-B5A</strain>
    </source>
</reference>
<dbReference type="Gene3D" id="3.40.640.10">
    <property type="entry name" value="Type I PLP-dependent aspartate aminotransferase-like (Major domain)"/>
    <property type="match status" value="1"/>
</dbReference>
<dbReference type="InterPro" id="IPR004839">
    <property type="entry name" value="Aminotransferase_I/II_large"/>
</dbReference>
<feature type="domain" description="HTH gntR-type" evidence="6">
    <location>
        <begin position="12"/>
        <end position="80"/>
    </location>
</feature>
<dbReference type="CDD" id="cd00609">
    <property type="entry name" value="AAT_like"/>
    <property type="match status" value="1"/>
</dbReference>
<evidence type="ECO:0000259" key="6">
    <source>
        <dbReference type="PROSITE" id="PS50949"/>
    </source>
</evidence>
<dbReference type="PROSITE" id="PS50949">
    <property type="entry name" value="HTH_GNTR"/>
    <property type="match status" value="1"/>
</dbReference>
<accession>A0ABX1VWW0</accession>
<evidence type="ECO:0000256" key="5">
    <source>
        <dbReference type="ARBA" id="ARBA00023163"/>
    </source>
</evidence>
<dbReference type="Proteomes" id="UP000539052">
    <property type="component" value="Unassembled WGS sequence"/>
</dbReference>
<dbReference type="InterPro" id="IPR000524">
    <property type="entry name" value="Tscrpt_reg_HTH_GntR"/>
</dbReference>
<keyword evidence="7" id="KW-0808">Transferase</keyword>
<dbReference type="PRINTS" id="PR00035">
    <property type="entry name" value="HTHGNTR"/>
</dbReference>
<dbReference type="GO" id="GO:0008483">
    <property type="term" value="F:transaminase activity"/>
    <property type="evidence" value="ECO:0007669"/>
    <property type="project" value="UniProtKB-KW"/>
</dbReference>
<keyword evidence="8" id="KW-1185">Reference proteome</keyword>
<keyword evidence="7" id="KW-0032">Aminotransferase</keyword>
<proteinExistence type="inferred from homology"/>
<protein>
    <submittedName>
        <fullName evidence="7">PLP-dependent aminotransferase family protein</fullName>
    </submittedName>
</protein>
<dbReference type="SMART" id="SM00345">
    <property type="entry name" value="HTH_GNTR"/>
    <property type="match status" value="1"/>
</dbReference>
<dbReference type="InterPro" id="IPR015421">
    <property type="entry name" value="PyrdxlP-dep_Trfase_major"/>
</dbReference>
<dbReference type="EMBL" id="JAAOXG010000039">
    <property type="protein sequence ID" value="NNJ31701.1"/>
    <property type="molecule type" value="Genomic_DNA"/>
</dbReference>
<evidence type="ECO:0000313" key="8">
    <source>
        <dbReference type="Proteomes" id="UP000539052"/>
    </source>
</evidence>
<organism evidence="7 8">
    <name type="scientific">Lacrimispora defluvii</name>
    <dbReference type="NCBI Taxonomy" id="2719233"/>
    <lineage>
        <taxon>Bacteria</taxon>
        <taxon>Bacillati</taxon>
        <taxon>Bacillota</taxon>
        <taxon>Clostridia</taxon>
        <taxon>Lachnospirales</taxon>
        <taxon>Lachnospiraceae</taxon>
        <taxon>Lacrimispora</taxon>
    </lineage>
</organism>
<dbReference type="InterPro" id="IPR051446">
    <property type="entry name" value="HTH_trans_reg/aminotransferase"/>
</dbReference>
<name>A0ABX1VWW0_9FIRM</name>
<sequence>MWGIELCTNSEISLARQIFLSLRKRILTGEILPGEPLPSTRELAKGLGTSRNTVCEAYDMLLTEGFIISRQGAPSRVSEGLHMIPGSPESTRNTEKSEPVIRWNFKTGQPDLSLFPWSSWSQMIHKALNSLSVHQLEYSGPKGYEPLCIEISRWLMRSRSMEVDPEDLFITSGATQAFYLLVDILYKKERPFALENPPHPGIRTVINDRNYPLFYMPVDRQGADESWIKTMDLSAVYVTPSHQFPLGSILPAARRTSLIRLAAEKDYYIIEDDYDSEYRYSGSPVTPLYSMDPSRVIYVGTFSKTLFPALRIGFAVIPKVLQEKWRHYRNYLDVQNPVLEQIALTEFLKSRKMDHHIGRMRKVYAKKRETLLTAAKEAFGNKVNSWGDESGLHVALEFPDMNFGNDFVSDCKKNGIQIQTVSQYCSDKNLHKNKLLLGYGHLSEKEILDGVAVLKSLMGNRIQPQNDGVVEK</sequence>
<dbReference type="PANTHER" id="PTHR46577:SF1">
    <property type="entry name" value="HTH-TYPE TRANSCRIPTIONAL REGULATORY PROTEIN GABR"/>
    <property type="match status" value="1"/>
</dbReference>
<evidence type="ECO:0000256" key="4">
    <source>
        <dbReference type="ARBA" id="ARBA00023125"/>
    </source>
</evidence>
<dbReference type="Pfam" id="PF00392">
    <property type="entry name" value="GntR"/>
    <property type="match status" value="1"/>
</dbReference>
<dbReference type="PANTHER" id="PTHR46577">
    <property type="entry name" value="HTH-TYPE TRANSCRIPTIONAL REGULATORY PROTEIN GABR"/>
    <property type="match status" value="1"/>
</dbReference>
<dbReference type="InterPro" id="IPR015424">
    <property type="entry name" value="PyrdxlP-dep_Trfase"/>
</dbReference>
<evidence type="ECO:0000256" key="1">
    <source>
        <dbReference type="ARBA" id="ARBA00005384"/>
    </source>
</evidence>
<comment type="caution">
    <text evidence="7">The sequence shown here is derived from an EMBL/GenBank/DDBJ whole genome shotgun (WGS) entry which is preliminary data.</text>
</comment>
<evidence type="ECO:0000313" key="7">
    <source>
        <dbReference type="EMBL" id="NNJ31701.1"/>
    </source>
</evidence>
<keyword evidence="4" id="KW-0238">DNA-binding</keyword>
<evidence type="ECO:0000256" key="2">
    <source>
        <dbReference type="ARBA" id="ARBA00022898"/>
    </source>
</evidence>
<keyword evidence="2" id="KW-0663">Pyridoxal phosphate</keyword>
<evidence type="ECO:0000256" key="3">
    <source>
        <dbReference type="ARBA" id="ARBA00023015"/>
    </source>
</evidence>
<dbReference type="SUPFAM" id="SSF46785">
    <property type="entry name" value="Winged helix' DNA-binding domain"/>
    <property type="match status" value="1"/>
</dbReference>
<gene>
    <name evidence="7" type="ORF">G9470_18150</name>
</gene>
<dbReference type="Gene3D" id="1.10.10.10">
    <property type="entry name" value="Winged helix-like DNA-binding domain superfamily/Winged helix DNA-binding domain"/>
    <property type="match status" value="1"/>
</dbReference>
<dbReference type="Pfam" id="PF00155">
    <property type="entry name" value="Aminotran_1_2"/>
    <property type="match status" value="1"/>
</dbReference>
<dbReference type="InterPro" id="IPR036390">
    <property type="entry name" value="WH_DNA-bd_sf"/>
</dbReference>
<keyword evidence="5" id="KW-0804">Transcription</keyword>
<keyword evidence="3" id="KW-0805">Transcription regulation</keyword>
<dbReference type="RefSeq" id="WP_170822820.1">
    <property type="nucleotide sequence ID" value="NZ_JAAOXG010000039.1"/>
</dbReference>
<dbReference type="InterPro" id="IPR036388">
    <property type="entry name" value="WH-like_DNA-bd_sf"/>
</dbReference>